<evidence type="ECO:0000313" key="2">
    <source>
        <dbReference type="EMBL" id="HJG89424.1"/>
    </source>
</evidence>
<keyword evidence="1" id="KW-1133">Transmembrane helix</keyword>
<dbReference type="EMBL" id="DYUD01000024">
    <property type="protein sequence ID" value="HJG89424.1"/>
    <property type="molecule type" value="Genomic_DNA"/>
</dbReference>
<organism evidence="2 3">
    <name type="scientific">Barnesiella viscericola</name>
    <dbReference type="NCBI Taxonomy" id="397865"/>
    <lineage>
        <taxon>Bacteria</taxon>
        <taxon>Pseudomonadati</taxon>
        <taxon>Bacteroidota</taxon>
        <taxon>Bacteroidia</taxon>
        <taxon>Bacteroidales</taxon>
        <taxon>Barnesiellaceae</taxon>
        <taxon>Barnesiella</taxon>
    </lineage>
</organism>
<accession>A0A921SVI1</accession>
<reference evidence="2" key="1">
    <citation type="journal article" date="2021" name="PeerJ">
        <title>Extensive microbial diversity within the chicken gut microbiome revealed by metagenomics and culture.</title>
        <authorList>
            <person name="Gilroy R."/>
            <person name="Ravi A."/>
            <person name="Getino M."/>
            <person name="Pursley I."/>
            <person name="Horton D.L."/>
            <person name="Alikhan N.F."/>
            <person name="Baker D."/>
            <person name="Gharbi K."/>
            <person name="Hall N."/>
            <person name="Watson M."/>
            <person name="Adriaenssens E.M."/>
            <person name="Foster-Nyarko E."/>
            <person name="Jarju S."/>
            <person name="Secka A."/>
            <person name="Antonio M."/>
            <person name="Oren A."/>
            <person name="Chaudhuri R.R."/>
            <person name="La Ragione R."/>
            <person name="Hildebrand F."/>
            <person name="Pallen M.J."/>
        </authorList>
    </citation>
    <scope>NUCLEOTIDE SEQUENCE</scope>
    <source>
        <strain evidence="2">CHK121-7720</strain>
    </source>
</reference>
<gene>
    <name evidence="2" type="ORF">K8U91_08160</name>
</gene>
<comment type="caution">
    <text evidence="2">The sequence shown here is derived from an EMBL/GenBank/DDBJ whole genome shotgun (WGS) entry which is preliminary data.</text>
</comment>
<evidence type="ECO:0000313" key="3">
    <source>
        <dbReference type="Proteomes" id="UP000757103"/>
    </source>
</evidence>
<reference evidence="2" key="2">
    <citation type="submission" date="2021-09" db="EMBL/GenBank/DDBJ databases">
        <authorList>
            <person name="Gilroy R."/>
        </authorList>
    </citation>
    <scope>NUCLEOTIDE SEQUENCE</scope>
    <source>
        <strain evidence="2">CHK121-7720</strain>
    </source>
</reference>
<proteinExistence type="predicted"/>
<name>A0A921SVI1_9BACT</name>
<protein>
    <submittedName>
        <fullName evidence="2">Uncharacterized protein</fullName>
    </submittedName>
</protein>
<keyword evidence="1" id="KW-0472">Membrane</keyword>
<evidence type="ECO:0000256" key="1">
    <source>
        <dbReference type="SAM" id="Phobius"/>
    </source>
</evidence>
<keyword evidence="1" id="KW-0812">Transmembrane</keyword>
<dbReference type="AlphaFoldDB" id="A0A921SVI1"/>
<sequence>MNKPKTNRRKWILGILSFLFILMIIDCIGVFNDSKDKKEIENVQQEQTSWTFNNVSINKIGDCLFQTSQRLTPENALELRREILKDYKEVNLIMSPYEDSTLIYAHIGDTITTYISEKDEMNILSGLKKKFNFRKDDFSEPPMEWVEHKAVPNYADINYVYCYFSYADGISYNPRIVFRYSDDDWLFIEYCIINADGEIFRYRPSEFKRDNGSGVIWEWSDNLINSSDLRMINAIVNSKEVKIKYIGSQYSNVRKISKKEKTEIGQTMELYKRLGGKFE</sequence>
<dbReference type="Proteomes" id="UP000757103">
    <property type="component" value="Unassembled WGS sequence"/>
</dbReference>
<feature type="transmembrane region" description="Helical" evidence="1">
    <location>
        <begin position="12"/>
        <end position="31"/>
    </location>
</feature>
<dbReference type="RefSeq" id="WP_273306499.1">
    <property type="nucleotide sequence ID" value="NZ_CASDXW010000014.1"/>
</dbReference>